<feature type="compositionally biased region" description="Polar residues" evidence="6">
    <location>
        <begin position="248"/>
        <end position="268"/>
    </location>
</feature>
<dbReference type="GO" id="GO:0005634">
    <property type="term" value="C:nucleus"/>
    <property type="evidence" value="ECO:0007669"/>
    <property type="project" value="UniProtKB-SubCell"/>
</dbReference>
<dbReference type="InterPro" id="IPR004827">
    <property type="entry name" value="bZIP"/>
</dbReference>
<feature type="region of interest" description="Disordered" evidence="6">
    <location>
        <begin position="145"/>
        <end position="167"/>
    </location>
</feature>
<dbReference type="Pfam" id="PF07716">
    <property type="entry name" value="bZIP_2"/>
    <property type="match status" value="1"/>
</dbReference>
<dbReference type="GO" id="GO:0000977">
    <property type="term" value="F:RNA polymerase II transcription regulatory region sequence-specific DNA binding"/>
    <property type="evidence" value="ECO:0007669"/>
    <property type="project" value="TreeGrafter"/>
</dbReference>
<feature type="region of interest" description="Disordered" evidence="6">
    <location>
        <begin position="1"/>
        <end position="133"/>
    </location>
</feature>
<keyword evidence="4" id="KW-0804">Transcription</keyword>
<organism evidence="8">
    <name type="scientific">Phaffia rhodozyma</name>
    <name type="common">Yeast</name>
    <name type="synonym">Xanthophyllomyces dendrorhous</name>
    <dbReference type="NCBI Taxonomy" id="264483"/>
    <lineage>
        <taxon>Eukaryota</taxon>
        <taxon>Fungi</taxon>
        <taxon>Dikarya</taxon>
        <taxon>Basidiomycota</taxon>
        <taxon>Agaricomycotina</taxon>
        <taxon>Tremellomycetes</taxon>
        <taxon>Cystofilobasidiales</taxon>
        <taxon>Mrakiaceae</taxon>
        <taxon>Phaffia</taxon>
    </lineage>
</organism>
<evidence type="ECO:0000256" key="5">
    <source>
        <dbReference type="ARBA" id="ARBA00023242"/>
    </source>
</evidence>
<evidence type="ECO:0000259" key="7">
    <source>
        <dbReference type="PROSITE" id="PS50217"/>
    </source>
</evidence>
<dbReference type="PROSITE" id="PS00036">
    <property type="entry name" value="BZIP_BASIC"/>
    <property type="match status" value="1"/>
</dbReference>
<protein>
    <submittedName>
        <fullName evidence="8">Basic-leucine zipper domain</fullName>
    </submittedName>
</protein>
<keyword evidence="5" id="KW-0539">Nucleus</keyword>
<feature type="compositionally biased region" description="Polar residues" evidence="6">
    <location>
        <begin position="291"/>
        <end position="305"/>
    </location>
</feature>
<dbReference type="InterPro" id="IPR046347">
    <property type="entry name" value="bZIP_sf"/>
</dbReference>
<reference evidence="8" key="1">
    <citation type="submission" date="2014-08" db="EMBL/GenBank/DDBJ databases">
        <authorList>
            <person name="Sharma Rahul"/>
            <person name="Thines Marco"/>
        </authorList>
    </citation>
    <scope>NUCLEOTIDE SEQUENCE</scope>
</reference>
<dbReference type="Gene3D" id="1.20.5.170">
    <property type="match status" value="1"/>
</dbReference>
<evidence type="ECO:0000313" key="8">
    <source>
        <dbReference type="EMBL" id="CDZ97122.1"/>
    </source>
</evidence>
<dbReference type="SMART" id="SM00338">
    <property type="entry name" value="BRLZ"/>
    <property type="match status" value="1"/>
</dbReference>
<evidence type="ECO:0000256" key="1">
    <source>
        <dbReference type="ARBA" id="ARBA00004123"/>
    </source>
</evidence>
<comment type="subcellular location">
    <subcellularLocation>
        <location evidence="1">Nucleus</location>
    </subcellularLocation>
</comment>
<keyword evidence="2" id="KW-0805">Transcription regulation</keyword>
<dbReference type="PANTHER" id="PTHR13044">
    <property type="entry name" value="ACTIVATING TRANSCRIPTION FACTOR ATF 4/5"/>
    <property type="match status" value="1"/>
</dbReference>
<feature type="compositionally biased region" description="Basic and acidic residues" evidence="6">
    <location>
        <begin position="1"/>
        <end position="12"/>
    </location>
</feature>
<feature type="compositionally biased region" description="Polar residues" evidence="6">
    <location>
        <begin position="49"/>
        <end position="95"/>
    </location>
</feature>
<dbReference type="PROSITE" id="PS50217">
    <property type="entry name" value="BZIP"/>
    <property type="match status" value="1"/>
</dbReference>
<feature type="region of interest" description="Disordered" evidence="6">
    <location>
        <begin position="223"/>
        <end position="331"/>
    </location>
</feature>
<evidence type="ECO:0000256" key="6">
    <source>
        <dbReference type="SAM" id="MobiDB-lite"/>
    </source>
</evidence>
<dbReference type="CDD" id="cd14705">
    <property type="entry name" value="bZIP_Zip1"/>
    <property type="match status" value="1"/>
</dbReference>
<dbReference type="GO" id="GO:0001228">
    <property type="term" value="F:DNA-binding transcription activator activity, RNA polymerase II-specific"/>
    <property type="evidence" value="ECO:0007669"/>
    <property type="project" value="TreeGrafter"/>
</dbReference>
<sequence length="397" mass="43807">MTHPHQTKDQSRQRQSALSAMELARRESNRASLSSHPETFRESPRQTDELQPQGDQSWLSLISALSAQPNLQQRPLSSTTHLPLPTSNGHQSNQPYLLIPPGLDFSQIPFSPSNSPLFPDHSSLAQQRTQEDSYSIADMQKTHSYDSEHFNRSNTNSEPVQGPDQSHPLYQFFTQQFKTPDSSSVPLSIPPISIPSASPSSYAFPPPEPFFRSDSVDRRISLPLSSSSSSLKRRSFSPSERTPGLASPSITPVSDSKSTPGTQPSGRSESGDRSKPTSPIISPKPKLRTIAKTSSTRPKSKSISAGSIDEENYTITAEDEEDKRRRNTEASARFRAKKKAKVRDLSVSVSTLETSVRDLELEAGELRRENGWLKEIVLLKRNGTQPMGETAKAGDTS</sequence>
<dbReference type="SUPFAM" id="SSF57959">
    <property type="entry name" value="Leucine zipper domain"/>
    <property type="match status" value="1"/>
</dbReference>
<dbReference type="AlphaFoldDB" id="A0A0F7SJF5"/>
<evidence type="ECO:0000256" key="4">
    <source>
        <dbReference type="ARBA" id="ARBA00023163"/>
    </source>
</evidence>
<proteinExistence type="predicted"/>
<evidence type="ECO:0000256" key="2">
    <source>
        <dbReference type="ARBA" id="ARBA00023015"/>
    </source>
</evidence>
<dbReference type="EMBL" id="LN483167">
    <property type="protein sequence ID" value="CDZ97122.1"/>
    <property type="molecule type" value="Genomic_DNA"/>
</dbReference>
<name>A0A0F7SJF5_PHARH</name>
<dbReference type="PANTHER" id="PTHR13044:SF14">
    <property type="entry name" value="CRYPTOCEPHAL, ISOFORM A"/>
    <property type="match status" value="1"/>
</dbReference>
<keyword evidence="3" id="KW-0238">DNA-binding</keyword>
<evidence type="ECO:0000256" key="3">
    <source>
        <dbReference type="ARBA" id="ARBA00023125"/>
    </source>
</evidence>
<feature type="domain" description="BZIP" evidence="7">
    <location>
        <begin position="317"/>
        <end position="375"/>
    </location>
</feature>
<feature type="compositionally biased region" description="Acidic residues" evidence="6">
    <location>
        <begin position="308"/>
        <end position="321"/>
    </location>
</feature>
<feature type="compositionally biased region" description="Basic and acidic residues" evidence="6">
    <location>
        <begin position="38"/>
        <end position="48"/>
    </location>
</feature>
<accession>A0A0F7SJF5</accession>